<comment type="similarity">
    <text evidence="1">Belongs to the plant acyltransferase family.</text>
</comment>
<reference evidence="4" key="2">
    <citation type="submission" date="2018-04" db="EMBL/GenBank/DDBJ databases">
        <title>OnivRS2 (Oryza nivara Reference Sequence Version 2).</title>
        <authorList>
            <person name="Zhang J."/>
            <person name="Kudrna D."/>
            <person name="Lee S."/>
            <person name="Talag J."/>
            <person name="Rajasekar S."/>
            <person name="Welchert J."/>
            <person name="Hsing Y.-I."/>
            <person name="Wing R.A."/>
        </authorList>
    </citation>
    <scope>NUCLEOTIDE SEQUENCE [LARGE SCALE GENOMIC DNA]</scope>
</reference>
<name>A0A0E0IRJ5_ORYNI</name>
<sequence>MPVAVEITRSEVLRPSAAGGGGKRSPLTVFDRAATDWYIPAVFAWDGAAAPSNDEVKGGLAAVLAKYPHLAGRFDVDERGRRCFNLNDAGVRVLEATVAADLADALAHDVAAHVNELYPKADMENADEAVFQVQLTRYACGGLVIGTACNHQVSDGQSMSFFYVAWAAAVRSAGATLPTPFVDRAAIAVPRGPPAPAFDHRNIDLGSKAMAVAVEITRSEVLRPSETLAAGGGGKRSPLTVFDRAAMDWYIPAVFAWDGAAAPSNDEVKGGLAAVLARYPHLAGRFDVDERGRRCFNLNDAGVRVLEATVAADLADALAHDVAAHVNELYPKADMENADEPVFQVQLTRYACGGLVIGTACNHQVSDGQSMSFFYVAWAAAVRSAGATLPTPFVDRAAIAVPRGPPAPAFDHRNIEFKGEHSWTHSYGSLPLERIRNLAVHFPDEFVAGLKSHVGARCSTFQCLLAHAWKKIMAARDLSPEEYTQVRVAVNCRGRASPAVPMDYFGNMVLWAFPRMRVRDLLSSSYAAVVGVIRDAVARVDEPYIQSFVDFGEVAAGDELTPTAAPPGTVFCPDLEVDSWLGFRFHDLDFGRGPPCAFLPPDLPVEGMLIFVPSCAAKGGVEMYMALDDLHVDAFRHICYSMD</sequence>
<dbReference type="Gene3D" id="3.30.559.10">
    <property type="entry name" value="Chloramphenicol acetyltransferase-like domain"/>
    <property type="match status" value="3"/>
</dbReference>
<keyword evidence="5" id="KW-1185">Reference proteome</keyword>
<evidence type="ECO:0000256" key="2">
    <source>
        <dbReference type="ARBA" id="ARBA00022679"/>
    </source>
</evidence>
<evidence type="ECO:0000313" key="5">
    <source>
        <dbReference type="Proteomes" id="UP000006591"/>
    </source>
</evidence>
<dbReference type="FunFam" id="3.30.559.10:FF:000014">
    <property type="entry name" value="Tryptamine hydroxycinnamoyl transferase"/>
    <property type="match status" value="2"/>
</dbReference>
<reference evidence="4" key="1">
    <citation type="submission" date="2015-04" db="UniProtKB">
        <authorList>
            <consortium name="EnsemblPlants"/>
        </authorList>
    </citation>
    <scope>IDENTIFICATION</scope>
    <source>
        <strain evidence="4">SL10</strain>
    </source>
</reference>
<dbReference type="STRING" id="4536.A0A0E0IRJ5"/>
<proteinExistence type="inferred from homology"/>
<organism evidence="4">
    <name type="scientific">Oryza nivara</name>
    <name type="common">Indian wild rice</name>
    <name type="synonym">Oryza sativa f. spontanea</name>
    <dbReference type="NCBI Taxonomy" id="4536"/>
    <lineage>
        <taxon>Eukaryota</taxon>
        <taxon>Viridiplantae</taxon>
        <taxon>Streptophyta</taxon>
        <taxon>Embryophyta</taxon>
        <taxon>Tracheophyta</taxon>
        <taxon>Spermatophyta</taxon>
        <taxon>Magnoliopsida</taxon>
        <taxon>Liliopsida</taxon>
        <taxon>Poales</taxon>
        <taxon>Poaceae</taxon>
        <taxon>BOP clade</taxon>
        <taxon>Oryzoideae</taxon>
        <taxon>Oryzeae</taxon>
        <taxon>Oryzinae</taxon>
        <taxon>Oryza</taxon>
    </lineage>
</organism>
<dbReference type="EnsemblPlants" id="ONIVA10G07930.2">
    <property type="protein sequence ID" value="ONIVA10G07930.2"/>
    <property type="gene ID" value="ONIVA10G07930"/>
</dbReference>
<dbReference type="HOGENOM" id="CLU_014546_6_0_1"/>
<dbReference type="OMA" id="QTGSEYF"/>
<dbReference type="Gramene" id="ONIVA10G07930.2">
    <property type="protein sequence ID" value="ONIVA10G07930.2"/>
    <property type="gene ID" value="ONIVA10G07930"/>
</dbReference>
<dbReference type="SUPFAM" id="SSF52777">
    <property type="entry name" value="CoA-dependent acyltransferases"/>
    <property type="match status" value="2"/>
</dbReference>
<evidence type="ECO:0000313" key="4">
    <source>
        <dbReference type="EnsemblPlants" id="ONIVA10G07930.2"/>
    </source>
</evidence>
<dbReference type="FunFam" id="3.30.559.10:FF:000008">
    <property type="entry name" value="Tryptamine hydroxycinnamoyl transferase"/>
    <property type="match status" value="1"/>
</dbReference>
<accession>A0A0E0IRJ5</accession>
<protein>
    <submittedName>
        <fullName evidence="4">Uncharacterized protein</fullName>
    </submittedName>
</protein>
<dbReference type="InterPro" id="IPR023213">
    <property type="entry name" value="CAT-like_dom_sf"/>
</dbReference>
<dbReference type="AlphaFoldDB" id="A0A0E0IRJ5"/>
<evidence type="ECO:0000256" key="3">
    <source>
        <dbReference type="ARBA" id="ARBA00023315"/>
    </source>
</evidence>
<dbReference type="PANTHER" id="PTHR31642">
    <property type="entry name" value="TRICHOTHECENE 3-O-ACETYLTRANSFERASE"/>
    <property type="match status" value="1"/>
</dbReference>
<evidence type="ECO:0000256" key="1">
    <source>
        <dbReference type="ARBA" id="ARBA00009861"/>
    </source>
</evidence>
<dbReference type="GO" id="GO:0050734">
    <property type="term" value="F:hydroxycinnamoyltransferase activity"/>
    <property type="evidence" value="ECO:0007669"/>
    <property type="project" value="EnsemblPlants"/>
</dbReference>
<dbReference type="Pfam" id="PF02458">
    <property type="entry name" value="Transferase"/>
    <property type="match status" value="2"/>
</dbReference>
<dbReference type="Proteomes" id="UP000006591">
    <property type="component" value="Chromosome 10"/>
</dbReference>
<dbReference type="PANTHER" id="PTHR31642:SF278">
    <property type="entry name" value="TRYPTAMINE HYDROXYCINNAMOYLTRANSFERASE 1"/>
    <property type="match status" value="1"/>
</dbReference>
<keyword evidence="3" id="KW-0012">Acyltransferase</keyword>
<dbReference type="InterPro" id="IPR050317">
    <property type="entry name" value="Plant_Fungal_Acyltransferase"/>
</dbReference>
<keyword evidence="2" id="KW-0808">Transferase</keyword>
<dbReference type="eggNOG" id="ENOG502QVP8">
    <property type="taxonomic scope" value="Eukaryota"/>
</dbReference>